<dbReference type="InterPro" id="IPR002676">
    <property type="entry name" value="RimM_N"/>
</dbReference>
<dbReference type="Proteomes" id="UP000625316">
    <property type="component" value="Unassembled WGS sequence"/>
</dbReference>
<evidence type="ECO:0000256" key="3">
    <source>
        <dbReference type="ARBA" id="ARBA00022552"/>
    </source>
</evidence>
<dbReference type="RefSeq" id="WP_264323251.1">
    <property type="nucleotide sequence ID" value="NZ_JADEXQ010000003.1"/>
</dbReference>
<dbReference type="InterPro" id="IPR036976">
    <property type="entry name" value="RimM_N_sf"/>
</dbReference>
<keyword evidence="9" id="KW-1185">Reference proteome</keyword>
<comment type="similarity">
    <text evidence="5">Belongs to the RimM family.</text>
</comment>
<gene>
    <name evidence="5 8" type="primary">rimM</name>
    <name evidence="8" type="ORF">IQ266_01500</name>
</gene>
<dbReference type="InterPro" id="IPR011033">
    <property type="entry name" value="PRC_barrel-like_sf"/>
</dbReference>
<feature type="domain" description="Ribosome maturation factor RimM PRC barrel" evidence="7">
    <location>
        <begin position="107"/>
        <end position="175"/>
    </location>
</feature>
<comment type="domain">
    <text evidence="5">The PRC barrel domain binds ribosomal protein uS19.</text>
</comment>
<protein>
    <recommendedName>
        <fullName evidence="5">Ribosome maturation factor RimM</fullName>
    </recommendedName>
</protein>
<dbReference type="GO" id="GO:0043022">
    <property type="term" value="F:ribosome binding"/>
    <property type="evidence" value="ECO:0007669"/>
    <property type="project" value="InterPro"/>
</dbReference>
<evidence type="ECO:0000256" key="5">
    <source>
        <dbReference type="HAMAP-Rule" id="MF_00014"/>
    </source>
</evidence>
<dbReference type="SUPFAM" id="SSF50447">
    <property type="entry name" value="Translation proteins"/>
    <property type="match status" value="1"/>
</dbReference>
<dbReference type="NCBIfam" id="TIGR02273">
    <property type="entry name" value="16S_RimM"/>
    <property type="match status" value="1"/>
</dbReference>
<dbReference type="GO" id="GO:0042274">
    <property type="term" value="P:ribosomal small subunit biogenesis"/>
    <property type="evidence" value="ECO:0007669"/>
    <property type="project" value="UniProtKB-UniRule"/>
</dbReference>
<dbReference type="PANTHER" id="PTHR33692">
    <property type="entry name" value="RIBOSOME MATURATION FACTOR RIMM"/>
    <property type="match status" value="1"/>
</dbReference>
<dbReference type="InterPro" id="IPR056792">
    <property type="entry name" value="PRC_RimM"/>
</dbReference>
<dbReference type="HAMAP" id="MF_00014">
    <property type="entry name" value="Ribosome_mat_RimM"/>
    <property type="match status" value="1"/>
</dbReference>
<proteinExistence type="inferred from homology"/>
<dbReference type="EMBL" id="JADEXQ010000003">
    <property type="protein sequence ID" value="MBE9028429.1"/>
    <property type="molecule type" value="Genomic_DNA"/>
</dbReference>
<dbReference type="GO" id="GO:0005840">
    <property type="term" value="C:ribosome"/>
    <property type="evidence" value="ECO:0007669"/>
    <property type="project" value="InterPro"/>
</dbReference>
<dbReference type="Pfam" id="PF24986">
    <property type="entry name" value="PRC_RimM"/>
    <property type="match status" value="1"/>
</dbReference>
<dbReference type="InterPro" id="IPR011961">
    <property type="entry name" value="RimM"/>
</dbReference>
<evidence type="ECO:0000313" key="8">
    <source>
        <dbReference type="EMBL" id="MBE9028429.1"/>
    </source>
</evidence>
<keyword evidence="1 5" id="KW-0963">Cytoplasm</keyword>
<comment type="subunit">
    <text evidence="5">Binds ribosomal protein uS19.</text>
</comment>
<evidence type="ECO:0000256" key="4">
    <source>
        <dbReference type="ARBA" id="ARBA00023186"/>
    </source>
</evidence>
<sequence>MPVPDGFIEVGKIVAAQGIRGEVRVYPSSDFPERFMVKGERWLQRPNSQTAESIKLLKGYYQEGKGLYIVKLEGVQDRNQAEKLRNALLLVREDDKPELDEGEFHISDLIGLPVYQQADQALVGTVTNLFHAGHDLLEVAVEGRDNPVLIPFVEAMVPVVDLDEQRIEITPPPGLLDL</sequence>
<dbReference type="Gene3D" id="2.40.30.60">
    <property type="entry name" value="RimM"/>
    <property type="match status" value="1"/>
</dbReference>
<dbReference type="Gene3D" id="2.30.30.240">
    <property type="entry name" value="PRC-barrel domain"/>
    <property type="match status" value="1"/>
</dbReference>
<feature type="domain" description="RimM N-terminal" evidence="6">
    <location>
        <begin position="10"/>
        <end position="95"/>
    </location>
</feature>
<comment type="caution">
    <text evidence="8">The sequence shown here is derived from an EMBL/GenBank/DDBJ whole genome shotgun (WGS) entry which is preliminary data.</text>
</comment>
<organism evidence="8 9">
    <name type="scientific">Romeriopsis navalis LEGE 11480</name>
    <dbReference type="NCBI Taxonomy" id="2777977"/>
    <lineage>
        <taxon>Bacteria</taxon>
        <taxon>Bacillati</taxon>
        <taxon>Cyanobacteriota</taxon>
        <taxon>Cyanophyceae</taxon>
        <taxon>Leptolyngbyales</taxon>
        <taxon>Leptolyngbyaceae</taxon>
        <taxon>Romeriopsis</taxon>
        <taxon>Romeriopsis navalis</taxon>
    </lineage>
</organism>
<keyword evidence="3 5" id="KW-0698">rRNA processing</keyword>
<name>A0A928Z1E6_9CYAN</name>
<dbReference type="AlphaFoldDB" id="A0A928Z1E6"/>
<dbReference type="Pfam" id="PF01782">
    <property type="entry name" value="RimM"/>
    <property type="match status" value="1"/>
</dbReference>
<evidence type="ECO:0000259" key="7">
    <source>
        <dbReference type="Pfam" id="PF24986"/>
    </source>
</evidence>
<keyword evidence="4 5" id="KW-0143">Chaperone</keyword>
<evidence type="ECO:0000259" key="6">
    <source>
        <dbReference type="Pfam" id="PF01782"/>
    </source>
</evidence>
<dbReference type="PANTHER" id="PTHR33692:SF1">
    <property type="entry name" value="RIBOSOME MATURATION FACTOR RIMM"/>
    <property type="match status" value="1"/>
</dbReference>
<dbReference type="InterPro" id="IPR009000">
    <property type="entry name" value="Transl_B-barrel_sf"/>
</dbReference>
<comment type="subcellular location">
    <subcellularLocation>
        <location evidence="5">Cytoplasm</location>
    </subcellularLocation>
</comment>
<dbReference type="GO" id="GO:0005737">
    <property type="term" value="C:cytoplasm"/>
    <property type="evidence" value="ECO:0007669"/>
    <property type="project" value="UniProtKB-SubCell"/>
</dbReference>
<dbReference type="SUPFAM" id="SSF50346">
    <property type="entry name" value="PRC-barrel domain"/>
    <property type="match status" value="1"/>
</dbReference>
<evidence type="ECO:0000256" key="1">
    <source>
        <dbReference type="ARBA" id="ARBA00022490"/>
    </source>
</evidence>
<dbReference type="GO" id="GO:0006364">
    <property type="term" value="P:rRNA processing"/>
    <property type="evidence" value="ECO:0007669"/>
    <property type="project" value="UniProtKB-UniRule"/>
</dbReference>
<reference evidence="8" key="1">
    <citation type="submission" date="2020-10" db="EMBL/GenBank/DDBJ databases">
        <authorList>
            <person name="Castelo-Branco R."/>
            <person name="Eusebio N."/>
            <person name="Adriana R."/>
            <person name="Vieira A."/>
            <person name="Brugerolle De Fraissinette N."/>
            <person name="Rezende De Castro R."/>
            <person name="Schneider M.P."/>
            <person name="Vasconcelos V."/>
            <person name="Leao P.N."/>
        </authorList>
    </citation>
    <scope>NUCLEOTIDE SEQUENCE</scope>
    <source>
        <strain evidence="8">LEGE 11480</strain>
    </source>
</reference>
<accession>A0A928Z1E6</accession>
<evidence type="ECO:0000313" key="9">
    <source>
        <dbReference type="Proteomes" id="UP000625316"/>
    </source>
</evidence>
<evidence type="ECO:0000256" key="2">
    <source>
        <dbReference type="ARBA" id="ARBA00022517"/>
    </source>
</evidence>
<comment type="function">
    <text evidence="5">An accessory protein needed during the final step in the assembly of 30S ribosomal subunit, possibly for assembly of the head region. Essential for efficient processing of 16S rRNA. May be needed both before and after RbfA during the maturation of 16S rRNA. It has affinity for free ribosomal 30S subunits but not for 70S ribosomes.</text>
</comment>
<keyword evidence="2 5" id="KW-0690">Ribosome biogenesis</keyword>